<proteinExistence type="predicted"/>
<dbReference type="Proteomes" id="UP000076154">
    <property type="component" value="Unassembled WGS sequence"/>
</dbReference>
<accession>A0A369JCR9</accession>
<sequence>MSTIYSHPNSWYHNWTLRSTTLVSLNTSCASFVIFDRHITLPNLCLVSFGELWHLTHAQVASDSRRRQHWACWTGGGGEDKLSWSDDHVTSIKMPLHSLRTRFVRAGTAVYDVQSVEKRYGSFSSVRLSDVNLTSQLYSVRRTFPSPPTPHPFHVTTSCISHSMLLVFDTHGSRNCGHSGKRQFAVVLLCVSEVRFVFKRDVSLPWTPSLVLSSELLYSTHNFTLCQVDRSKDLDCTEDESSGLGG</sequence>
<organism evidence="1 2">
    <name type="scientific">Hypsizygus marmoreus</name>
    <name type="common">White beech mushroom</name>
    <name type="synonym">Agaricus marmoreus</name>
    <dbReference type="NCBI Taxonomy" id="39966"/>
    <lineage>
        <taxon>Eukaryota</taxon>
        <taxon>Fungi</taxon>
        <taxon>Dikarya</taxon>
        <taxon>Basidiomycota</taxon>
        <taxon>Agaricomycotina</taxon>
        <taxon>Agaricomycetes</taxon>
        <taxon>Agaricomycetidae</taxon>
        <taxon>Agaricales</taxon>
        <taxon>Tricholomatineae</taxon>
        <taxon>Lyophyllaceae</taxon>
        <taxon>Hypsizygus</taxon>
    </lineage>
</organism>
<evidence type="ECO:0000313" key="1">
    <source>
        <dbReference type="EMBL" id="RDB19122.1"/>
    </source>
</evidence>
<evidence type="ECO:0000313" key="2">
    <source>
        <dbReference type="Proteomes" id="UP000076154"/>
    </source>
</evidence>
<dbReference type="EMBL" id="LUEZ02000084">
    <property type="protein sequence ID" value="RDB19122.1"/>
    <property type="molecule type" value="Genomic_DNA"/>
</dbReference>
<comment type="caution">
    <text evidence="1">The sequence shown here is derived from an EMBL/GenBank/DDBJ whole genome shotgun (WGS) entry which is preliminary data.</text>
</comment>
<name>A0A369JCR9_HYPMA</name>
<dbReference type="AlphaFoldDB" id="A0A369JCR9"/>
<reference evidence="1" key="1">
    <citation type="submission" date="2018-04" db="EMBL/GenBank/DDBJ databases">
        <title>Whole genome sequencing of Hypsizygus marmoreus.</title>
        <authorList>
            <person name="Choi I.-G."/>
            <person name="Min B."/>
            <person name="Kim J.-G."/>
            <person name="Kim S."/>
            <person name="Oh Y.-L."/>
            <person name="Kong W.-S."/>
            <person name="Park H."/>
            <person name="Jeong J."/>
            <person name="Song E.-S."/>
        </authorList>
    </citation>
    <scope>NUCLEOTIDE SEQUENCE [LARGE SCALE GENOMIC DNA]</scope>
    <source>
        <strain evidence="1">51987-8</strain>
    </source>
</reference>
<dbReference type="InParanoid" id="A0A369JCR9"/>
<gene>
    <name evidence="1" type="ORF">Hypma_014238</name>
</gene>
<keyword evidence="2" id="KW-1185">Reference proteome</keyword>
<protein>
    <submittedName>
        <fullName evidence="1">Uncharacterized protein</fullName>
    </submittedName>
</protein>